<dbReference type="AlphaFoldDB" id="A0A1Q3CNJ6"/>
<dbReference type="OrthoDB" id="298344at2759"/>
<dbReference type="STRING" id="3775.A0A1Q3CNJ6"/>
<feature type="region of interest" description="Disordered" evidence="1">
    <location>
        <begin position="293"/>
        <end position="318"/>
    </location>
</feature>
<protein>
    <submittedName>
        <fullName evidence="2">Uncharacterized protein</fullName>
    </submittedName>
</protein>
<reference evidence="3" key="1">
    <citation type="submission" date="2016-04" db="EMBL/GenBank/DDBJ databases">
        <title>Cephalotus genome sequencing.</title>
        <authorList>
            <person name="Fukushima K."/>
            <person name="Hasebe M."/>
            <person name="Fang X."/>
        </authorList>
    </citation>
    <scope>NUCLEOTIDE SEQUENCE [LARGE SCALE GENOMIC DNA]</scope>
    <source>
        <strain evidence="3">cv. St1</strain>
    </source>
</reference>
<feature type="compositionally biased region" description="Basic and acidic residues" evidence="1">
    <location>
        <begin position="85"/>
        <end position="99"/>
    </location>
</feature>
<keyword evidence="3" id="KW-1185">Reference proteome</keyword>
<dbReference type="EMBL" id="BDDD01002460">
    <property type="protein sequence ID" value="GAV81653.1"/>
    <property type="molecule type" value="Genomic_DNA"/>
</dbReference>
<evidence type="ECO:0000313" key="3">
    <source>
        <dbReference type="Proteomes" id="UP000187406"/>
    </source>
</evidence>
<feature type="region of interest" description="Disordered" evidence="1">
    <location>
        <begin position="85"/>
        <end position="110"/>
    </location>
</feature>
<sequence length="535" mass="61629">MRPAPRNQSKGIDEDDTDFAYDDLRLARRWKRRRLGFNPSCNPSRVRVPNKIIDNNGNNGVCKEDAVVFELVSCSSKVPEETIKYNNEDERKGEGHTGDNDYIGNENSGGGDGDFDPHYMMFLGKLKVYQKSYMLELPLNAEVSVFLKYEMDEGSCDGHKSDDLGAKEICPKTENTENQRILRSVSKRIKTESLEILKDVQGRKKFESPRTLRSGSRKESMKTMEHSCDVPRRKRTSEMAKKNIKAEVADPVFCRTNEGCFTRSRPNNSHSVNERHRTLLSCQTKAFKKNAKVEAAGPNHCKKKNARSTRRPSLDTPFSAKHDLSPKMKCDMVDESYLVYLNSLETDRQMKCDMVDATYLKFLNCLKKDGKDIVLIDESGKKVIYEEDVESESDLEVIAMDHDPFFGGNYTPFIVSKSYDSLMAEPLSSSQSEFREKLMNILRMPYNKKEHKDLWELVSYRKPKGRHREFRGGRERSCSLKSPGKSYLDHHKELAKKIDLAGRDHLKILNLLRGFIYWLQYCRYVCREVESLPLP</sequence>
<accession>A0A1Q3CNJ6</accession>
<comment type="caution">
    <text evidence="2">The sequence shown here is derived from an EMBL/GenBank/DDBJ whole genome shotgun (WGS) entry which is preliminary data.</text>
</comment>
<organism evidence="2 3">
    <name type="scientific">Cephalotus follicularis</name>
    <name type="common">Albany pitcher plant</name>
    <dbReference type="NCBI Taxonomy" id="3775"/>
    <lineage>
        <taxon>Eukaryota</taxon>
        <taxon>Viridiplantae</taxon>
        <taxon>Streptophyta</taxon>
        <taxon>Embryophyta</taxon>
        <taxon>Tracheophyta</taxon>
        <taxon>Spermatophyta</taxon>
        <taxon>Magnoliopsida</taxon>
        <taxon>eudicotyledons</taxon>
        <taxon>Gunneridae</taxon>
        <taxon>Pentapetalae</taxon>
        <taxon>rosids</taxon>
        <taxon>fabids</taxon>
        <taxon>Oxalidales</taxon>
        <taxon>Cephalotaceae</taxon>
        <taxon>Cephalotus</taxon>
    </lineage>
</organism>
<evidence type="ECO:0000313" key="2">
    <source>
        <dbReference type="EMBL" id="GAV81653.1"/>
    </source>
</evidence>
<feature type="region of interest" description="Disordered" evidence="1">
    <location>
        <begin position="205"/>
        <end position="239"/>
    </location>
</feature>
<dbReference type="Proteomes" id="UP000187406">
    <property type="component" value="Unassembled WGS sequence"/>
</dbReference>
<dbReference type="InParanoid" id="A0A1Q3CNJ6"/>
<feature type="compositionally biased region" description="Basic residues" evidence="1">
    <location>
        <begin position="300"/>
        <end position="310"/>
    </location>
</feature>
<dbReference type="PANTHER" id="PTHR34194">
    <property type="entry name" value="F14J8.16 PROTEIN"/>
    <property type="match status" value="1"/>
</dbReference>
<gene>
    <name evidence="2" type="ORF">CFOL_v3_25107</name>
</gene>
<name>A0A1Q3CNJ6_CEPFO</name>
<evidence type="ECO:0000256" key="1">
    <source>
        <dbReference type="SAM" id="MobiDB-lite"/>
    </source>
</evidence>
<dbReference type="PANTHER" id="PTHR34194:SF2">
    <property type="entry name" value="F14J8.16 PROTEIN"/>
    <property type="match status" value="1"/>
</dbReference>
<feature type="non-terminal residue" evidence="2">
    <location>
        <position position="535"/>
    </location>
</feature>
<proteinExistence type="predicted"/>